<evidence type="ECO:0000313" key="2">
    <source>
        <dbReference type="EMBL" id="PVD33815.1"/>
    </source>
</evidence>
<organism evidence="2 3">
    <name type="scientific">Pomacea canaliculata</name>
    <name type="common">Golden apple snail</name>
    <dbReference type="NCBI Taxonomy" id="400727"/>
    <lineage>
        <taxon>Eukaryota</taxon>
        <taxon>Metazoa</taxon>
        <taxon>Spiralia</taxon>
        <taxon>Lophotrochozoa</taxon>
        <taxon>Mollusca</taxon>
        <taxon>Gastropoda</taxon>
        <taxon>Caenogastropoda</taxon>
        <taxon>Architaenioglossa</taxon>
        <taxon>Ampullarioidea</taxon>
        <taxon>Ampullariidae</taxon>
        <taxon>Pomacea</taxon>
    </lineage>
</organism>
<sequence>MPVVSSARKAAVQKLQESPANTGMSEMVNTRHDHKDRQEASGNNCEDVHSLAQVLNLPSDVASVLQPETSTVPNDQDSGAGVYSHLRVVNQGIVRKRKPARQRLNDGEQREQHLQLAAVVSDKDPH</sequence>
<dbReference type="AlphaFoldDB" id="A0A2T7PK55"/>
<evidence type="ECO:0000256" key="1">
    <source>
        <dbReference type="SAM" id="MobiDB-lite"/>
    </source>
</evidence>
<feature type="region of interest" description="Disordered" evidence="1">
    <location>
        <begin position="93"/>
        <end position="126"/>
    </location>
</feature>
<feature type="compositionally biased region" description="Polar residues" evidence="1">
    <location>
        <begin position="15"/>
        <end position="28"/>
    </location>
</feature>
<protein>
    <submittedName>
        <fullName evidence="2">Uncharacterized protein</fullName>
    </submittedName>
</protein>
<feature type="region of interest" description="Disordered" evidence="1">
    <location>
        <begin position="1"/>
        <end position="45"/>
    </location>
</feature>
<keyword evidence="3" id="KW-1185">Reference proteome</keyword>
<reference evidence="2 3" key="1">
    <citation type="submission" date="2018-04" db="EMBL/GenBank/DDBJ databases">
        <title>The genome of golden apple snail Pomacea canaliculata provides insight into stress tolerance and invasive adaptation.</title>
        <authorList>
            <person name="Liu C."/>
            <person name="Liu B."/>
            <person name="Ren Y."/>
            <person name="Zhang Y."/>
            <person name="Wang H."/>
            <person name="Li S."/>
            <person name="Jiang F."/>
            <person name="Yin L."/>
            <person name="Zhang G."/>
            <person name="Qian W."/>
            <person name="Fan W."/>
        </authorList>
    </citation>
    <scope>NUCLEOTIDE SEQUENCE [LARGE SCALE GENOMIC DNA]</scope>
    <source>
        <strain evidence="2">SZHN2017</strain>
        <tissue evidence="2">Muscle</tissue>
    </source>
</reference>
<accession>A0A2T7PK55</accession>
<feature type="compositionally biased region" description="Basic and acidic residues" evidence="1">
    <location>
        <begin position="103"/>
        <end position="113"/>
    </location>
</feature>
<dbReference type="Proteomes" id="UP000245119">
    <property type="component" value="Linkage Group LG3"/>
</dbReference>
<dbReference type="EMBL" id="PZQS01000003">
    <property type="protein sequence ID" value="PVD33815.1"/>
    <property type="molecule type" value="Genomic_DNA"/>
</dbReference>
<gene>
    <name evidence="2" type="ORF">C0Q70_05076</name>
</gene>
<proteinExistence type="predicted"/>
<feature type="compositionally biased region" description="Basic and acidic residues" evidence="1">
    <location>
        <begin position="29"/>
        <end position="39"/>
    </location>
</feature>
<comment type="caution">
    <text evidence="2">The sequence shown here is derived from an EMBL/GenBank/DDBJ whole genome shotgun (WGS) entry which is preliminary data.</text>
</comment>
<name>A0A2T7PK55_POMCA</name>
<evidence type="ECO:0000313" key="3">
    <source>
        <dbReference type="Proteomes" id="UP000245119"/>
    </source>
</evidence>